<accession>A0ACC0YRH2</accession>
<gene>
    <name evidence="1" type="ORF">Pint_27245</name>
</gene>
<reference evidence="2" key="1">
    <citation type="journal article" date="2023" name="G3 (Bethesda)">
        <title>Genome assembly and association tests identify interacting loci associated with vigor, precocity, and sex in interspecific pistachio rootstocks.</title>
        <authorList>
            <person name="Palmer W."/>
            <person name="Jacygrad E."/>
            <person name="Sagayaradj S."/>
            <person name="Cavanaugh K."/>
            <person name="Han R."/>
            <person name="Bertier L."/>
            <person name="Beede B."/>
            <person name="Kafkas S."/>
            <person name="Golino D."/>
            <person name="Preece J."/>
            <person name="Michelmore R."/>
        </authorList>
    </citation>
    <scope>NUCLEOTIDE SEQUENCE [LARGE SCALE GENOMIC DNA]</scope>
</reference>
<evidence type="ECO:0000313" key="2">
    <source>
        <dbReference type="Proteomes" id="UP001163603"/>
    </source>
</evidence>
<proteinExistence type="predicted"/>
<protein>
    <submittedName>
        <fullName evidence="1">Uncharacterized protein</fullName>
    </submittedName>
</protein>
<organism evidence="1 2">
    <name type="scientific">Pistacia integerrima</name>
    <dbReference type="NCBI Taxonomy" id="434235"/>
    <lineage>
        <taxon>Eukaryota</taxon>
        <taxon>Viridiplantae</taxon>
        <taxon>Streptophyta</taxon>
        <taxon>Embryophyta</taxon>
        <taxon>Tracheophyta</taxon>
        <taxon>Spermatophyta</taxon>
        <taxon>Magnoliopsida</taxon>
        <taxon>eudicotyledons</taxon>
        <taxon>Gunneridae</taxon>
        <taxon>Pentapetalae</taxon>
        <taxon>rosids</taxon>
        <taxon>malvids</taxon>
        <taxon>Sapindales</taxon>
        <taxon>Anacardiaceae</taxon>
        <taxon>Pistacia</taxon>
    </lineage>
</organism>
<dbReference type="Proteomes" id="UP001163603">
    <property type="component" value="Chromosome 5"/>
</dbReference>
<dbReference type="EMBL" id="CM047740">
    <property type="protein sequence ID" value="KAJ0040753.1"/>
    <property type="molecule type" value="Genomic_DNA"/>
</dbReference>
<comment type="caution">
    <text evidence="1">The sequence shown here is derived from an EMBL/GenBank/DDBJ whole genome shotgun (WGS) entry which is preliminary data.</text>
</comment>
<evidence type="ECO:0000313" key="1">
    <source>
        <dbReference type="EMBL" id="KAJ0040753.1"/>
    </source>
</evidence>
<keyword evidence="2" id="KW-1185">Reference proteome</keyword>
<sequence length="85" mass="9620">MTNLYSQITLCRPPLDNSQIPSEILSKMILKTSLVSSLKVRFLSLFVHSSVSKNQLTKSVKHTSAFKHHAQLENFLRVNCRSGAY</sequence>
<name>A0ACC0YRH2_9ROSI</name>